<dbReference type="Pfam" id="PF00109">
    <property type="entry name" value="ketoacyl-synt"/>
    <property type="match status" value="1"/>
</dbReference>
<dbReference type="PANTHER" id="PTHR11712:SF322">
    <property type="entry name" value="POLYKETIDE BETA-KETOACYL SYNTHASE 2-RELATED"/>
    <property type="match status" value="1"/>
</dbReference>
<dbReference type="Proteomes" id="UP000545761">
    <property type="component" value="Unassembled WGS sequence"/>
</dbReference>
<name>A0A7W0DG87_9ACTN</name>
<sequence>MTTATAAPAAATTATVEPLYVTGAGVVSSAGHGLAPLAEALRSKSAVSYGDPVGESYGDPVGDDADAYPPRPVRAVQGFRVQDHLGRKGTKYLDRLTSFGLVACKEVLEGLEGTEREGGRTGVVLATNTGSVSTHSTLLYDTLTLEKPYLVNPGRFPNTVMNSTSGQIAIRNGLRGLNATVAGGQTASLLAFRHARLALSLGRAERLLVGGAEELSAPAAWAWHRTGVLREGAALGEGAAVFTVQKEAPAGGVLAEILACEVRFTPDPRQYADGLADAVSRALDRSGVRPEEVDDVSLGAVHHRGLERIEERGVRAALGGGLPRAVRVADVLGETYSASGAMQLAALLGLWEAEEAVGPRTALVTSVGRDGNAAALVVRRPR</sequence>
<proteinExistence type="predicted"/>
<dbReference type="GO" id="GO:0006633">
    <property type="term" value="P:fatty acid biosynthetic process"/>
    <property type="evidence" value="ECO:0007669"/>
    <property type="project" value="TreeGrafter"/>
</dbReference>
<dbReference type="InterPro" id="IPR014030">
    <property type="entry name" value="Ketoacyl_synth_N"/>
</dbReference>
<dbReference type="RefSeq" id="WP_181655468.1">
    <property type="nucleotide sequence ID" value="NZ_JACEHE010000001.1"/>
</dbReference>
<gene>
    <name evidence="4" type="ORF">H1D24_01445</name>
</gene>
<dbReference type="Gene3D" id="3.40.47.10">
    <property type="match status" value="2"/>
</dbReference>
<dbReference type="InterPro" id="IPR000794">
    <property type="entry name" value="Beta-ketoacyl_synthase"/>
</dbReference>
<dbReference type="AlphaFoldDB" id="A0A7W0DG87"/>
<reference evidence="4 5" key="1">
    <citation type="submission" date="2020-07" db="EMBL/GenBank/DDBJ databases">
        <title>Streptomyces isolated from Indian soil.</title>
        <authorList>
            <person name="Mandal S."/>
            <person name="Maiti P.K."/>
        </authorList>
    </citation>
    <scope>NUCLEOTIDE SEQUENCE [LARGE SCALE GENOMIC DNA]</scope>
    <source>
        <strain evidence="4 5">PSKA28</strain>
    </source>
</reference>
<protein>
    <recommendedName>
        <fullName evidence="3">Beta-ketoacyl synthase-like N-terminal domain-containing protein</fullName>
    </recommendedName>
</protein>
<keyword evidence="1" id="KW-0808">Transferase</keyword>
<dbReference type="GO" id="GO:0004315">
    <property type="term" value="F:3-oxoacyl-[acyl-carrier-protein] synthase activity"/>
    <property type="evidence" value="ECO:0007669"/>
    <property type="project" value="TreeGrafter"/>
</dbReference>
<evidence type="ECO:0000313" key="5">
    <source>
        <dbReference type="Proteomes" id="UP000545761"/>
    </source>
</evidence>
<keyword evidence="2" id="KW-0012">Acyltransferase</keyword>
<dbReference type="InterPro" id="IPR016039">
    <property type="entry name" value="Thiolase-like"/>
</dbReference>
<dbReference type="PANTHER" id="PTHR11712">
    <property type="entry name" value="POLYKETIDE SYNTHASE-RELATED"/>
    <property type="match status" value="1"/>
</dbReference>
<evidence type="ECO:0000313" key="4">
    <source>
        <dbReference type="EMBL" id="MBA2944516.1"/>
    </source>
</evidence>
<dbReference type="SUPFAM" id="SSF53901">
    <property type="entry name" value="Thiolase-like"/>
    <property type="match status" value="2"/>
</dbReference>
<accession>A0A7W0DG87</accession>
<feature type="domain" description="Beta-ketoacyl synthase-like N-terminal" evidence="3">
    <location>
        <begin position="18"/>
        <end position="222"/>
    </location>
</feature>
<dbReference type="EMBL" id="JACEHE010000001">
    <property type="protein sequence ID" value="MBA2944516.1"/>
    <property type="molecule type" value="Genomic_DNA"/>
</dbReference>
<evidence type="ECO:0000259" key="3">
    <source>
        <dbReference type="Pfam" id="PF00109"/>
    </source>
</evidence>
<evidence type="ECO:0000256" key="2">
    <source>
        <dbReference type="ARBA" id="ARBA00023315"/>
    </source>
</evidence>
<organism evidence="4 5">
    <name type="scientific">Streptomyces himalayensis subsp. himalayensis</name>
    <dbReference type="NCBI Taxonomy" id="2756131"/>
    <lineage>
        <taxon>Bacteria</taxon>
        <taxon>Bacillati</taxon>
        <taxon>Actinomycetota</taxon>
        <taxon>Actinomycetes</taxon>
        <taxon>Kitasatosporales</taxon>
        <taxon>Streptomycetaceae</taxon>
        <taxon>Streptomyces</taxon>
        <taxon>Streptomyces himalayensis</taxon>
    </lineage>
</organism>
<comment type="caution">
    <text evidence="4">The sequence shown here is derived from an EMBL/GenBank/DDBJ whole genome shotgun (WGS) entry which is preliminary data.</text>
</comment>
<evidence type="ECO:0000256" key="1">
    <source>
        <dbReference type="ARBA" id="ARBA00022679"/>
    </source>
</evidence>